<feature type="compositionally biased region" description="Polar residues" evidence="3">
    <location>
        <begin position="544"/>
        <end position="554"/>
    </location>
</feature>
<dbReference type="Pfam" id="PF14608">
    <property type="entry name" value="zf-CCCH_2"/>
    <property type="match status" value="2"/>
</dbReference>
<dbReference type="PROSITE" id="PS50103">
    <property type="entry name" value="ZF_C3H1"/>
    <property type="match status" value="2"/>
</dbReference>
<evidence type="ECO:0000313" key="6">
    <source>
        <dbReference type="Proteomes" id="UP000027195"/>
    </source>
</evidence>
<accession>A0A067MQ31</accession>
<feature type="compositionally biased region" description="Polar residues" evidence="3">
    <location>
        <begin position="157"/>
        <end position="172"/>
    </location>
</feature>
<dbReference type="EMBL" id="KL198023">
    <property type="protein sequence ID" value="KDQ17813.1"/>
    <property type="molecule type" value="Genomic_DNA"/>
</dbReference>
<feature type="compositionally biased region" description="Pro residues" evidence="3">
    <location>
        <begin position="237"/>
        <end position="255"/>
    </location>
</feature>
<name>A0A067MQ31_BOTB1</name>
<keyword evidence="6" id="KW-1185">Reference proteome</keyword>
<reference evidence="6" key="1">
    <citation type="journal article" date="2014" name="Proc. Natl. Acad. Sci. U.S.A.">
        <title>Extensive sampling of basidiomycete genomes demonstrates inadequacy of the white-rot/brown-rot paradigm for wood decay fungi.</title>
        <authorList>
            <person name="Riley R."/>
            <person name="Salamov A.A."/>
            <person name="Brown D.W."/>
            <person name="Nagy L.G."/>
            <person name="Floudas D."/>
            <person name="Held B.W."/>
            <person name="Levasseur A."/>
            <person name="Lombard V."/>
            <person name="Morin E."/>
            <person name="Otillar R."/>
            <person name="Lindquist E.A."/>
            <person name="Sun H."/>
            <person name="LaButti K.M."/>
            <person name="Schmutz J."/>
            <person name="Jabbour D."/>
            <person name="Luo H."/>
            <person name="Baker S.E."/>
            <person name="Pisabarro A.G."/>
            <person name="Walton J.D."/>
            <person name="Blanchette R.A."/>
            <person name="Henrissat B."/>
            <person name="Martin F."/>
            <person name="Cullen D."/>
            <person name="Hibbett D.S."/>
            <person name="Grigoriev I.V."/>
        </authorList>
    </citation>
    <scope>NUCLEOTIDE SEQUENCE [LARGE SCALE GENOMIC DNA]</scope>
    <source>
        <strain evidence="6">FD-172 SS1</strain>
    </source>
</reference>
<gene>
    <name evidence="5" type="ORF">BOTBODRAFT_53326</name>
</gene>
<dbReference type="InParanoid" id="A0A067MQ31"/>
<dbReference type="AlphaFoldDB" id="A0A067MQ31"/>
<evidence type="ECO:0000256" key="3">
    <source>
        <dbReference type="SAM" id="MobiDB-lite"/>
    </source>
</evidence>
<dbReference type="SMART" id="SM00356">
    <property type="entry name" value="ZnF_C3H1"/>
    <property type="match status" value="2"/>
</dbReference>
<proteinExistence type="predicted"/>
<dbReference type="Pfam" id="PF12796">
    <property type="entry name" value="Ank_2"/>
    <property type="match status" value="1"/>
</dbReference>
<keyword evidence="2" id="KW-0479">Metal-binding</keyword>
<feature type="zinc finger region" description="C3H1-type" evidence="2">
    <location>
        <begin position="409"/>
        <end position="436"/>
    </location>
</feature>
<keyword evidence="1" id="KW-0040">ANK repeat</keyword>
<dbReference type="Proteomes" id="UP000027195">
    <property type="component" value="Unassembled WGS sequence"/>
</dbReference>
<feature type="compositionally biased region" description="Pro residues" evidence="3">
    <location>
        <begin position="305"/>
        <end position="340"/>
    </location>
</feature>
<feature type="compositionally biased region" description="Low complexity" evidence="3">
    <location>
        <begin position="613"/>
        <end position="634"/>
    </location>
</feature>
<feature type="repeat" description="ANK" evidence="1">
    <location>
        <begin position="35"/>
        <end position="67"/>
    </location>
</feature>
<feature type="compositionally biased region" description="Basic and acidic residues" evidence="3">
    <location>
        <begin position="365"/>
        <end position="383"/>
    </location>
</feature>
<dbReference type="InterPro" id="IPR002110">
    <property type="entry name" value="Ankyrin_rpt"/>
</dbReference>
<dbReference type="PROSITE" id="PS50088">
    <property type="entry name" value="ANK_REPEAT"/>
    <property type="match status" value="1"/>
</dbReference>
<evidence type="ECO:0000313" key="5">
    <source>
        <dbReference type="EMBL" id="KDQ17813.1"/>
    </source>
</evidence>
<evidence type="ECO:0000256" key="1">
    <source>
        <dbReference type="PROSITE-ProRule" id="PRU00023"/>
    </source>
</evidence>
<keyword evidence="2" id="KW-0863">Zinc-finger</keyword>
<dbReference type="InterPro" id="IPR036770">
    <property type="entry name" value="Ankyrin_rpt-contain_sf"/>
</dbReference>
<keyword evidence="2" id="KW-0862">Zinc</keyword>
<feature type="compositionally biased region" description="Low complexity" evidence="3">
    <location>
        <begin position="295"/>
        <end position="304"/>
    </location>
</feature>
<feature type="domain" description="C3H1-type" evidence="4">
    <location>
        <begin position="179"/>
        <end position="204"/>
    </location>
</feature>
<dbReference type="OrthoDB" id="20872at2759"/>
<dbReference type="SUPFAM" id="SSF48403">
    <property type="entry name" value="Ankyrin repeat"/>
    <property type="match status" value="1"/>
</dbReference>
<feature type="compositionally biased region" description="Low complexity" evidence="3">
    <location>
        <begin position="581"/>
        <end position="595"/>
    </location>
</feature>
<feature type="compositionally biased region" description="Basic and acidic residues" evidence="3">
    <location>
        <begin position="468"/>
        <end position="477"/>
    </location>
</feature>
<dbReference type="Gene3D" id="1.25.40.20">
    <property type="entry name" value="Ankyrin repeat-containing domain"/>
    <property type="match status" value="1"/>
</dbReference>
<protein>
    <recommendedName>
        <fullName evidence="4">C3H1-type domain-containing protein</fullName>
    </recommendedName>
</protein>
<feature type="region of interest" description="Disordered" evidence="3">
    <location>
        <begin position="237"/>
        <end position="640"/>
    </location>
</feature>
<sequence length="664" mass="70633">MVSALWKAASDGDLTKVRELFKLSAFVDVEIKDHTGATPLIQAVRNGHADVVRELLANGADPFNSSSQGRPDTYTSDPAILDCLRDACEKAAQPNGNAHTNGAAEGYPHDVDHGVQGYHYHPGMAPPAGAYPAYYYAEGHPPGAVPGYYPIPPPQLSPQGDQPQTDGTNGNGNIPPPDIARMIPCRYFPACKYGTSCMFAHPQPTYYAGPPPPQHYPAPYDPNAPPPHFPPMYYPIPPQHFQGGPPPPHVIPPSHSPTTPTHAHQRTSSEPPPVSFSPNTAQFPPPPPPAPHQVPQMGYPMGGPMAPPFVPQNGHPPYPPNMQPAPTMYPPPSAYPPAPPHAHARRDSVGAYAGPPMPQQGIPQESRDPRQPHSAEQDHDPAAHGHHPLGPRDASRGTGRGGMRRVSFGSRKPPCLFFPTGKCRNGDECRFPHVMPDQSSGYPRANGGYGPPPFPSRYPHRPRGFGPIDEKKGDYENKSGFPHPMPNGKDAPVADSYSTHPARPFTNGHHPNHHQHRASEKPVRNGFAPKQPQRIPSADEFPTLNGSSAPTTNGHAIFPNGPTAAQVLKDPAPFRKDSATKGALKSESGSSGKSSPDLRNGSDAKNGTRPLTNGHHVNGNGSHVNGVNGHHANGNGVGDQSLAKLTASMAAVNVSTPELAPVGA</sequence>
<feature type="zinc finger region" description="C3H1-type" evidence="2">
    <location>
        <begin position="179"/>
        <end position="204"/>
    </location>
</feature>
<evidence type="ECO:0000256" key="2">
    <source>
        <dbReference type="PROSITE-ProRule" id="PRU00723"/>
    </source>
</evidence>
<organism evidence="5 6">
    <name type="scientific">Botryobasidium botryosum (strain FD-172 SS1)</name>
    <dbReference type="NCBI Taxonomy" id="930990"/>
    <lineage>
        <taxon>Eukaryota</taxon>
        <taxon>Fungi</taxon>
        <taxon>Dikarya</taxon>
        <taxon>Basidiomycota</taxon>
        <taxon>Agaricomycotina</taxon>
        <taxon>Agaricomycetes</taxon>
        <taxon>Cantharellales</taxon>
        <taxon>Botryobasidiaceae</taxon>
        <taxon>Botryobasidium</taxon>
    </lineage>
</organism>
<dbReference type="PROSITE" id="PS50297">
    <property type="entry name" value="ANK_REP_REGION"/>
    <property type="match status" value="1"/>
</dbReference>
<feature type="domain" description="C3H1-type" evidence="4">
    <location>
        <begin position="409"/>
        <end position="436"/>
    </location>
</feature>
<dbReference type="InterPro" id="IPR000571">
    <property type="entry name" value="Znf_CCCH"/>
</dbReference>
<dbReference type="GO" id="GO:0010468">
    <property type="term" value="P:regulation of gene expression"/>
    <property type="evidence" value="ECO:0007669"/>
    <property type="project" value="UniProtKB-ARBA"/>
</dbReference>
<dbReference type="GO" id="GO:0008270">
    <property type="term" value="F:zinc ion binding"/>
    <property type="evidence" value="ECO:0007669"/>
    <property type="project" value="UniProtKB-KW"/>
</dbReference>
<feature type="compositionally biased region" description="Pro residues" evidence="3">
    <location>
        <begin position="283"/>
        <end position="292"/>
    </location>
</feature>
<dbReference type="SMART" id="SM00248">
    <property type="entry name" value="ANK"/>
    <property type="match status" value="1"/>
</dbReference>
<dbReference type="HOGENOM" id="CLU_426496_0_0_1"/>
<dbReference type="STRING" id="930990.A0A067MQ31"/>
<feature type="region of interest" description="Disordered" evidence="3">
    <location>
        <begin position="146"/>
        <end position="177"/>
    </location>
</feature>
<evidence type="ECO:0000259" key="4">
    <source>
        <dbReference type="PROSITE" id="PS50103"/>
    </source>
</evidence>